<evidence type="ECO:0000256" key="6">
    <source>
        <dbReference type="ARBA" id="ARBA00022857"/>
    </source>
</evidence>
<dbReference type="SUPFAM" id="SSF51905">
    <property type="entry name" value="FAD/NAD(P)-binding domain"/>
    <property type="match status" value="2"/>
</dbReference>
<dbReference type="RefSeq" id="WP_005614105.1">
    <property type="nucleotide sequence ID" value="NZ_CP015231.1"/>
</dbReference>
<dbReference type="GeneID" id="28251432"/>
<dbReference type="PRINTS" id="PR00368">
    <property type="entry name" value="FADPNR"/>
</dbReference>
<dbReference type="OrthoDB" id="7527071at2"/>
<gene>
    <name evidence="8" type="ORF">K529_016325</name>
</gene>
<dbReference type="KEGG" id="rmb:K529_016325"/>
<protein>
    <recommendedName>
        <fullName evidence="10">L-ornithine 5-monooxygenase</fullName>
    </recommendedName>
</protein>
<dbReference type="Gene3D" id="3.50.50.60">
    <property type="entry name" value="FAD/NAD(P)-binding domain"/>
    <property type="match status" value="1"/>
</dbReference>
<dbReference type="InterPro" id="IPR036188">
    <property type="entry name" value="FAD/NAD-bd_sf"/>
</dbReference>
<keyword evidence="5" id="KW-0274">FAD</keyword>
<keyword evidence="4" id="KW-0285">Flavoprotein</keyword>
<dbReference type="Pfam" id="PF13434">
    <property type="entry name" value="Lys_Orn_oxgnase"/>
    <property type="match status" value="1"/>
</dbReference>
<dbReference type="InterPro" id="IPR025700">
    <property type="entry name" value="Lys/Orn_oxygenase"/>
</dbReference>
<evidence type="ECO:0000256" key="3">
    <source>
        <dbReference type="ARBA" id="ARBA00007588"/>
    </source>
</evidence>
<reference evidence="8 9" key="1">
    <citation type="journal article" date="2016" name="ISME J.">
        <title>Global occurrence and heterogeneity of the Roseobacter-clade species Ruegeria mobilis.</title>
        <authorList>
            <person name="Sonnenschein E."/>
            <person name="Gram L."/>
        </authorList>
    </citation>
    <scope>NUCLEOTIDE SEQUENCE [LARGE SCALE GENOMIC DNA]</scope>
    <source>
        <strain evidence="8 9">F1926</strain>
        <plasmid evidence="8 9">unnamed1</plasmid>
    </source>
</reference>
<keyword evidence="8" id="KW-0614">Plasmid</keyword>
<dbReference type="PANTHER" id="PTHR42802:SF1">
    <property type="entry name" value="L-ORNITHINE N(5)-MONOOXYGENASE"/>
    <property type="match status" value="1"/>
</dbReference>
<evidence type="ECO:0000256" key="2">
    <source>
        <dbReference type="ARBA" id="ARBA00004924"/>
    </source>
</evidence>
<dbReference type="GO" id="GO:0006879">
    <property type="term" value="P:intracellular iron ion homeostasis"/>
    <property type="evidence" value="ECO:0007669"/>
    <property type="project" value="TreeGrafter"/>
</dbReference>
<comment type="similarity">
    <text evidence="3">Belongs to the lysine N(6)-hydroxylase/L-ornithine N(5)-oxygenase family.</text>
</comment>
<geneLocation type="plasmid" evidence="8 9">
    <name>unnamed1</name>
</geneLocation>
<evidence type="ECO:0000313" key="9">
    <source>
        <dbReference type="Proteomes" id="UP000013243"/>
    </source>
</evidence>
<evidence type="ECO:0000256" key="5">
    <source>
        <dbReference type="ARBA" id="ARBA00022827"/>
    </source>
</evidence>
<evidence type="ECO:0000256" key="1">
    <source>
        <dbReference type="ARBA" id="ARBA00001974"/>
    </source>
</evidence>
<keyword evidence="6" id="KW-0521">NADP</keyword>
<dbReference type="PANTHER" id="PTHR42802">
    <property type="entry name" value="MONOOXYGENASE"/>
    <property type="match status" value="1"/>
</dbReference>
<evidence type="ECO:0000256" key="4">
    <source>
        <dbReference type="ARBA" id="ARBA00022630"/>
    </source>
</evidence>
<organism evidence="8 9">
    <name type="scientific">Tritonibacter mobilis F1926</name>
    <dbReference type="NCBI Taxonomy" id="1265309"/>
    <lineage>
        <taxon>Bacteria</taxon>
        <taxon>Pseudomonadati</taxon>
        <taxon>Pseudomonadota</taxon>
        <taxon>Alphaproteobacteria</taxon>
        <taxon>Rhodobacterales</taxon>
        <taxon>Paracoccaceae</taxon>
        <taxon>Tritonibacter</taxon>
    </lineage>
</organism>
<evidence type="ECO:0000256" key="7">
    <source>
        <dbReference type="ARBA" id="ARBA00023002"/>
    </source>
</evidence>
<evidence type="ECO:0008006" key="10">
    <source>
        <dbReference type="Google" id="ProtNLM"/>
    </source>
</evidence>
<dbReference type="AlphaFoldDB" id="A0A1B1A6Y5"/>
<evidence type="ECO:0000313" key="8">
    <source>
        <dbReference type="EMBL" id="ANP42345.1"/>
    </source>
</evidence>
<accession>A0A1B1A6Y5</accession>
<keyword evidence="7" id="KW-0560">Oxidoreductase</keyword>
<proteinExistence type="inferred from homology"/>
<dbReference type="EMBL" id="CP015231">
    <property type="protein sequence ID" value="ANP42345.1"/>
    <property type="molecule type" value="Genomic_DNA"/>
</dbReference>
<dbReference type="Proteomes" id="UP000013243">
    <property type="component" value="Plasmid unnamed1"/>
</dbReference>
<comment type="cofactor">
    <cofactor evidence="1">
        <name>FAD</name>
        <dbReference type="ChEBI" id="CHEBI:57692"/>
    </cofactor>
</comment>
<dbReference type="GO" id="GO:0016491">
    <property type="term" value="F:oxidoreductase activity"/>
    <property type="evidence" value="ECO:0007669"/>
    <property type="project" value="UniProtKB-KW"/>
</dbReference>
<name>A0A1B1A6Y5_9RHOB</name>
<sequence>MTDLHTPYDMIGIGFGPSNLALAIALQECAAPLNALFLEAKPEFAWHPGMLLDNSDMQVSFIKDLVTLRNPASPFSFLSYLHAKGRMERFVNRKTFFPSRHEFNDYFTWAADQMQDVCAYDQRVEAVAPVQGNSGTVELLDVVTTDASGRESRRRTKDLVLAIGGAPNIPEVFAHLRRNSAVLHSSSYVTQGKPKLASAEHPLRIAVIGSGQSGAEIFWDLVNDPAQPNVDLIFRGQALKPSDDSPFVNEIFDSAFTSDIYNRPKAVREAFLTEYAHTNYAVVDGDLIDQIYGVFYEQDVTGTEPHKLWRNTQVHSALAVDDGVELTLSQRGDVSRQRYDLVILATGYTRRLDDTILSDLAPWLTAEEAERSYQLPTREGFQPRLFLQGYCEATHGLSDTLLSILPRRAEEITHSLISGLTPMPKALTAAE</sequence>
<comment type="pathway">
    <text evidence="2">Siderophore biosynthesis.</text>
</comment>